<reference evidence="2" key="2">
    <citation type="submission" date="2022-01" db="EMBL/GenBank/DDBJ databases">
        <authorList>
            <person name="Yamashiro T."/>
            <person name="Shiraishi A."/>
            <person name="Satake H."/>
            <person name="Nakayama K."/>
        </authorList>
    </citation>
    <scope>NUCLEOTIDE SEQUENCE</scope>
</reference>
<evidence type="ECO:0000313" key="3">
    <source>
        <dbReference type="Proteomes" id="UP001151760"/>
    </source>
</evidence>
<keyword evidence="3" id="KW-1185">Reference proteome</keyword>
<reference evidence="2" key="1">
    <citation type="journal article" date="2022" name="Int. J. Mol. Sci.">
        <title>Draft Genome of Tanacetum Coccineum: Genomic Comparison of Closely Related Tanacetum-Family Plants.</title>
        <authorList>
            <person name="Yamashiro T."/>
            <person name="Shiraishi A."/>
            <person name="Nakayama K."/>
            <person name="Satake H."/>
        </authorList>
    </citation>
    <scope>NUCLEOTIDE SEQUENCE</scope>
</reference>
<evidence type="ECO:0008006" key="4">
    <source>
        <dbReference type="Google" id="ProtNLM"/>
    </source>
</evidence>
<sequence length="199" mass="22425">MLRACYGHGLTRGTIIQMFYHGLDGPTQGILDAGGIFLYNTPNEAFQNLKDKALKPLVSAVGSRKSLDARRLITPVDGEIEISFTNPIPIPDRKGERSSKEMRDGSGRTLSQIYHELSRSSRRCVNLMEEDDERVDGYVRNERQMRYDDRIAPLHIPYTDAKTFADVVLLNHVGKKEFKLIVGDGIGVKKLMNANYVKI</sequence>
<feature type="region of interest" description="Disordered" evidence="1">
    <location>
        <begin position="87"/>
        <end position="107"/>
    </location>
</feature>
<accession>A0ABQ5D6Q5</accession>
<dbReference type="EMBL" id="BQNB010014979">
    <property type="protein sequence ID" value="GJT34609.1"/>
    <property type="molecule type" value="Genomic_DNA"/>
</dbReference>
<comment type="caution">
    <text evidence="2">The sequence shown here is derived from an EMBL/GenBank/DDBJ whole genome shotgun (WGS) entry which is preliminary data.</text>
</comment>
<dbReference type="Proteomes" id="UP001151760">
    <property type="component" value="Unassembled WGS sequence"/>
</dbReference>
<name>A0ABQ5D6Q5_9ASTR</name>
<evidence type="ECO:0000256" key="1">
    <source>
        <dbReference type="SAM" id="MobiDB-lite"/>
    </source>
</evidence>
<proteinExistence type="predicted"/>
<evidence type="ECO:0000313" key="2">
    <source>
        <dbReference type="EMBL" id="GJT34609.1"/>
    </source>
</evidence>
<gene>
    <name evidence="2" type="ORF">Tco_0925028</name>
</gene>
<feature type="compositionally biased region" description="Basic and acidic residues" evidence="1">
    <location>
        <begin position="91"/>
        <end position="106"/>
    </location>
</feature>
<organism evidence="2 3">
    <name type="scientific">Tanacetum coccineum</name>
    <dbReference type="NCBI Taxonomy" id="301880"/>
    <lineage>
        <taxon>Eukaryota</taxon>
        <taxon>Viridiplantae</taxon>
        <taxon>Streptophyta</taxon>
        <taxon>Embryophyta</taxon>
        <taxon>Tracheophyta</taxon>
        <taxon>Spermatophyta</taxon>
        <taxon>Magnoliopsida</taxon>
        <taxon>eudicotyledons</taxon>
        <taxon>Gunneridae</taxon>
        <taxon>Pentapetalae</taxon>
        <taxon>asterids</taxon>
        <taxon>campanulids</taxon>
        <taxon>Asterales</taxon>
        <taxon>Asteraceae</taxon>
        <taxon>Asteroideae</taxon>
        <taxon>Anthemideae</taxon>
        <taxon>Anthemidinae</taxon>
        <taxon>Tanacetum</taxon>
    </lineage>
</organism>
<protein>
    <recommendedName>
        <fullName evidence="4">DNA-directed RNA polymerase</fullName>
    </recommendedName>
</protein>